<protein>
    <submittedName>
        <fullName evidence="1">Uncharacterized protein</fullName>
    </submittedName>
</protein>
<gene>
    <name evidence="1" type="ORF">Sylvanvirus7_13</name>
</gene>
<name>A0A3G5AHN1_9VIRU</name>
<evidence type="ECO:0000313" key="1">
    <source>
        <dbReference type="EMBL" id="AYV86715.1"/>
    </source>
</evidence>
<reference evidence="1" key="1">
    <citation type="submission" date="2018-10" db="EMBL/GenBank/DDBJ databases">
        <title>Hidden diversity of soil giant viruses.</title>
        <authorList>
            <person name="Schulz F."/>
            <person name="Alteio L."/>
            <person name="Goudeau D."/>
            <person name="Ryan E.M."/>
            <person name="Malmstrom R.R."/>
            <person name="Blanchard J."/>
            <person name="Woyke T."/>
        </authorList>
    </citation>
    <scope>NUCLEOTIDE SEQUENCE</scope>
    <source>
        <strain evidence="1">SYV1</strain>
    </source>
</reference>
<dbReference type="EMBL" id="MK072513">
    <property type="protein sequence ID" value="AYV86715.1"/>
    <property type="molecule type" value="Genomic_DNA"/>
</dbReference>
<sequence length="166" mass="18806">MLGSNSESKAQNITNSQKVNLDTIYAEKEMHLYPKTLSTDSEINQCIVDSNIPATLKPFLWLSRGRLILRPSLGKLLLKFGAKWNSFDGYKHRIKIGVGTGTEDPKNQILKAFHEINPHCEIAIFDYVDFEKVTGSEIQMSSCNKYSTPKLKNLQKSLKLQVMLDD</sequence>
<accession>A0A3G5AHN1</accession>
<proteinExistence type="predicted"/>
<organism evidence="1">
    <name type="scientific">Sylvanvirus sp</name>
    <dbReference type="NCBI Taxonomy" id="2487774"/>
    <lineage>
        <taxon>Viruses</taxon>
    </lineage>
</organism>